<sequence length="33" mass="3684">MGKSYAIANKNFDYDVTELINKLLAPGQRCGPR</sequence>
<dbReference type="EMBL" id="CP002628">
    <property type="protein sequence ID" value="AEB07781.1"/>
    <property type="molecule type" value="Genomic_DNA"/>
</dbReference>
<organism evidence="1 2">
    <name type="scientific">Coriobacterium glomerans (strain ATCC 49209 / DSM 20642 / JCM 10262 / PW2)</name>
    <dbReference type="NCBI Taxonomy" id="700015"/>
    <lineage>
        <taxon>Bacteria</taxon>
        <taxon>Bacillati</taxon>
        <taxon>Actinomycetota</taxon>
        <taxon>Coriobacteriia</taxon>
        <taxon>Coriobacteriales</taxon>
        <taxon>Coriobacteriaceae</taxon>
        <taxon>Coriobacterium</taxon>
    </lineage>
</organism>
<dbReference type="Proteomes" id="UP000006851">
    <property type="component" value="Chromosome"/>
</dbReference>
<reference evidence="2" key="1">
    <citation type="journal article" date="2013" name="Stand. Genomic Sci.">
        <title>Complete genome sequence of Coriobacterium glomerans type strain (PW2(T)) from the midgut of Pyrrhocoris apterus L. (red soldier bug).</title>
        <authorList>
            <person name="Stackebrandt E."/>
            <person name="Zeytun A."/>
            <person name="Lapidus A."/>
            <person name="Nolan M."/>
            <person name="Lucas S."/>
            <person name="Hammon N."/>
            <person name="Deshpande S."/>
            <person name="Cheng J.F."/>
            <person name="Tapia R."/>
            <person name="Goodwin L.A."/>
            <person name="Pitluck S."/>
            <person name="Liolios K."/>
            <person name="Pagani I."/>
            <person name="Ivanova N."/>
            <person name="Mavromatis K."/>
            <person name="Mikhailova N."/>
            <person name="Huntemann M."/>
            <person name="Pati A."/>
            <person name="Chen A."/>
            <person name="Palaniappan K."/>
            <person name="Chang Y.J."/>
            <person name="Land M."/>
            <person name="Hauser L."/>
            <person name="Rohde M."/>
            <person name="Pukall R."/>
            <person name="Goker M."/>
            <person name="Detter J.C."/>
            <person name="Woyke T."/>
            <person name="Bristow J."/>
            <person name="Eisen J.A."/>
            <person name="Markowitz V."/>
            <person name="Hugenholtz P."/>
            <person name="Kyrpides N.C."/>
            <person name="Klenk H.P."/>
        </authorList>
    </citation>
    <scope>NUCLEOTIDE SEQUENCE</scope>
    <source>
        <strain evidence="2">ATCC 49209 / DSM 20642 / JCM 10262 / PW2</strain>
    </source>
</reference>
<evidence type="ECO:0000313" key="2">
    <source>
        <dbReference type="Proteomes" id="UP000006851"/>
    </source>
</evidence>
<dbReference type="HOGENOM" id="CLU_3381414_0_0_11"/>
<dbReference type="STRING" id="700015.Corgl_1683"/>
<gene>
    <name evidence="1" type="ordered locus">Corgl_1683</name>
</gene>
<dbReference type="AlphaFoldDB" id="F2NB30"/>
<evidence type="ECO:0000313" key="1">
    <source>
        <dbReference type="EMBL" id="AEB07781.1"/>
    </source>
</evidence>
<proteinExistence type="predicted"/>
<dbReference type="KEGG" id="cgo:Corgl_1683"/>
<accession>F2NB30</accession>
<keyword evidence="2" id="KW-1185">Reference proteome</keyword>
<protein>
    <submittedName>
        <fullName evidence="1">Uncharacterized protein</fullName>
    </submittedName>
</protein>
<name>F2NB30_CORGP</name>